<dbReference type="Gene3D" id="3.40.50.410">
    <property type="entry name" value="von Willebrand factor, type A domain"/>
    <property type="match status" value="1"/>
</dbReference>
<reference evidence="2" key="1">
    <citation type="submission" date="2021-09" db="EMBL/GenBank/DDBJ databases">
        <authorList>
            <consortium name="AG Swart"/>
            <person name="Singh M."/>
            <person name="Singh A."/>
            <person name="Seah K."/>
            <person name="Emmerich C."/>
        </authorList>
    </citation>
    <scope>NUCLEOTIDE SEQUENCE</scope>
    <source>
        <strain evidence="2">ATCC30299</strain>
    </source>
</reference>
<dbReference type="EMBL" id="CAJZBQ010000012">
    <property type="protein sequence ID" value="CAG9314634.1"/>
    <property type="molecule type" value="Genomic_DNA"/>
</dbReference>
<accession>A0AAU9J1Y1</accession>
<evidence type="ECO:0000313" key="3">
    <source>
        <dbReference type="Proteomes" id="UP001162131"/>
    </source>
</evidence>
<evidence type="ECO:0000259" key="1">
    <source>
        <dbReference type="PROSITE" id="PS50234"/>
    </source>
</evidence>
<name>A0AAU9J1Y1_9CILI</name>
<protein>
    <recommendedName>
        <fullName evidence="1">VWFA domain-containing protein</fullName>
    </recommendedName>
</protein>
<organism evidence="2 3">
    <name type="scientific">Blepharisma stoltei</name>
    <dbReference type="NCBI Taxonomy" id="1481888"/>
    <lineage>
        <taxon>Eukaryota</taxon>
        <taxon>Sar</taxon>
        <taxon>Alveolata</taxon>
        <taxon>Ciliophora</taxon>
        <taxon>Postciliodesmatophora</taxon>
        <taxon>Heterotrichea</taxon>
        <taxon>Heterotrichida</taxon>
        <taxon>Blepharismidae</taxon>
        <taxon>Blepharisma</taxon>
    </lineage>
</organism>
<dbReference type="PROSITE" id="PS50234">
    <property type="entry name" value="VWFA"/>
    <property type="match status" value="1"/>
</dbReference>
<dbReference type="InterPro" id="IPR002035">
    <property type="entry name" value="VWF_A"/>
</dbReference>
<dbReference type="SUPFAM" id="SSF53300">
    <property type="entry name" value="vWA-like"/>
    <property type="match status" value="1"/>
</dbReference>
<sequence length="502" mass="56273">MGNKSSSKKVPEKLRYRQADYPITTEIDLYNDDEAIEIRESETKTISDITPYDQKLQLLMKPALSYLQINGTLPQEMPCQLSMQASETSISEETLRQGVDIICVIDVSGSMRGPKLELTKKTLEFMVNQLCEKDRVSLIAFNNIVTRIQPLIRMTPHGKAQTIEEIRNLEANGGTDITGGLHHGIKTLEDRKIVNKISSIVLLSDGRDKQKDTSLDRGKASIDSSSLKDYSIHTFGYGSGHDAQLLSAISQLRNGGFYYVEKSESIPEAFSNCLGELMSAVADQIQVRLQTQATDVSFSLTKVYSENGDSTFAMPPVLTGDKKEAIFILSFPSCQQQFPQPYIISPVKGFIKYRLIRTGEEIEEECYLNIPVFNENDAIDSIEIDEDVMVNFYRVKSAEILKEAGELGDKGNMEGARNLLQKGADELKVSVVAENSIVKILINDLENTKGRFLNEREYEHGGKAEVMSKARGHFSKREQNVECYKNSCQKEISKCSKEYFAN</sequence>
<dbReference type="InterPro" id="IPR051266">
    <property type="entry name" value="CLCR"/>
</dbReference>
<dbReference type="InterPro" id="IPR036465">
    <property type="entry name" value="vWFA_dom_sf"/>
</dbReference>
<dbReference type="PANTHER" id="PTHR10579:SF43">
    <property type="entry name" value="ZINC FINGER (C3HC4-TYPE RING FINGER) FAMILY PROTEIN"/>
    <property type="match status" value="1"/>
</dbReference>
<dbReference type="Pfam" id="PF00092">
    <property type="entry name" value="VWA"/>
    <property type="match status" value="1"/>
</dbReference>
<dbReference type="Proteomes" id="UP001162131">
    <property type="component" value="Unassembled WGS sequence"/>
</dbReference>
<evidence type="ECO:0000313" key="2">
    <source>
        <dbReference type="EMBL" id="CAG9314634.1"/>
    </source>
</evidence>
<dbReference type="PANTHER" id="PTHR10579">
    <property type="entry name" value="CALCIUM-ACTIVATED CHLORIDE CHANNEL REGULATOR"/>
    <property type="match status" value="1"/>
</dbReference>
<dbReference type="AlphaFoldDB" id="A0AAU9J1Y1"/>
<feature type="domain" description="VWFA" evidence="1">
    <location>
        <begin position="100"/>
        <end position="281"/>
    </location>
</feature>
<proteinExistence type="predicted"/>
<keyword evidence="3" id="KW-1185">Reference proteome</keyword>
<comment type="caution">
    <text evidence="2">The sequence shown here is derived from an EMBL/GenBank/DDBJ whole genome shotgun (WGS) entry which is preliminary data.</text>
</comment>
<gene>
    <name evidence="2" type="ORF">BSTOLATCC_MIC11635</name>
</gene>
<dbReference type="SMART" id="SM00327">
    <property type="entry name" value="VWA"/>
    <property type="match status" value="1"/>
</dbReference>